<reference evidence="3" key="1">
    <citation type="journal article" date="2022" name="Plant J.">
        <title>Strategies of tolerance reflected in two North American maple genomes.</title>
        <authorList>
            <person name="McEvoy S.L."/>
            <person name="Sezen U.U."/>
            <person name="Trouern-Trend A."/>
            <person name="McMahon S.M."/>
            <person name="Schaberg P.G."/>
            <person name="Yang J."/>
            <person name="Wegrzyn J.L."/>
            <person name="Swenson N.G."/>
        </authorList>
    </citation>
    <scope>NUCLEOTIDE SEQUENCE</scope>
    <source>
        <strain evidence="3">NS2018</strain>
    </source>
</reference>
<evidence type="ECO:0000259" key="2">
    <source>
        <dbReference type="Pfam" id="PF23568"/>
    </source>
</evidence>
<feature type="compositionally biased region" description="Low complexity" evidence="1">
    <location>
        <begin position="148"/>
        <end position="159"/>
    </location>
</feature>
<dbReference type="Proteomes" id="UP001168877">
    <property type="component" value="Unassembled WGS sequence"/>
</dbReference>
<proteinExistence type="predicted"/>
<keyword evidence="4" id="KW-1185">Reference proteome</keyword>
<protein>
    <recommendedName>
        <fullName evidence="2">Putative E3 ubiquitin-protein ligase LIN N-terminal domain-containing protein</fullName>
    </recommendedName>
</protein>
<dbReference type="InterPro" id="IPR056512">
    <property type="entry name" value="LIN_N"/>
</dbReference>
<comment type="caution">
    <text evidence="3">The sequence shown here is derived from an EMBL/GenBank/DDBJ whole genome shotgun (WGS) entry which is preliminary data.</text>
</comment>
<feature type="compositionally biased region" description="Low complexity" evidence="1">
    <location>
        <begin position="234"/>
        <end position="246"/>
    </location>
</feature>
<feature type="domain" description="Putative E3 ubiquitin-protein ligase LIN N-terminal" evidence="2">
    <location>
        <begin position="2"/>
        <end position="126"/>
    </location>
</feature>
<evidence type="ECO:0000313" key="4">
    <source>
        <dbReference type="Proteomes" id="UP001168877"/>
    </source>
</evidence>
<feature type="region of interest" description="Disordered" evidence="1">
    <location>
        <begin position="181"/>
        <end position="262"/>
    </location>
</feature>
<reference evidence="3" key="2">
    <citation type="submission" date="2023-06" db="EMBL/GenBank/DDBJ databases">
        <authorList>
            <person name="Swenson N.G."/>
            <person name="Wegrzyn J.L."/>
            <person name="Mcevoy S.L."/>
        </authorList>
    </citation>
    <scope>NUCLEOTIDE SEQUENCE</scope>
    <source>
        <strain evidence="3">NS2018</strain>
        <tissue evidence="3">Leaf</tissue>
    </source>
</reference>
<gene>
    <name evidence="3" type="ORF">LWI29_000151</name>
</gene>
<organism evidence="3 4">
    <name type="scientific">Acer saccharum</name>
    <name type="common">Sugar maple</name>
    <dbReference type="NCBI Taxonomy" id="4024"/>
    <lineage>
        <taxon>Eukaryota</taxon>
        <taxon>Viridiplantae</taxon>
        <taxon>Streptophyta</taxon>
        <taxon>Embryophyta</taxon>
        <taxon>Tracheophyta</taxon>
        <taxon>Spermatophyta</taxon>
        <taxon>Magnoliopsida</taxon>
        <taxon>eudicotyledons</taxon>
        <taxon>Gunneridae</taxon>
        <taxon>Pentapetalae</taxon>
        <taxon>rosids</taxon>
        <taxon>malvids</taxon>
        <taxon>Sapindales</taxon>
        <taxon>Sapindaceae</taxon>
        <taxon>Hippocastanoideae</taxon>
        <taxon>Acereae</taxon>
        <taxon>Acer</taxon>
    </lineage>
</organism>
<evidence type="ECO:0000313" key="3">
    <source>
        <dbReference type="EMBL" id="KAK0575415.1"/>
    </source>
</evidence>
<dbReference type="PANTHER" id="PTHR47446">
    <property type="entry name" value="RING-TYPE E3 UBIQUITIN TRANSFERASE"/>
    <property type="match status" value="1"/>
</dbReference>
<accession>A0AA39RN31</accession>
<feature type="compositionally biased region" description="Polar residues" evidence="1">
    <location>
        <begin position="216"/>
        <end position="228"/>
    </location>
</feature>
<feature type="region of interest" description="Disordered" evidence="1">
    <location>
        <begin position="120"/>
        <end position="160"/>
    </location>
</feature>
<sequence>MLRNNVHSSVLHVLKMYTIDLFFSRIDFVPELWKKLFLPQMSSIVGWYSESRHRLVMEVILDSSDLSFTADFDQFFNESLIFSLRPNQVEKLQNLEQLYRVSLDENTRLFAKHYKDCMNSDSTTSKKSAGFSPILKSKSNAREGKANSRTSTTSQPSQTLEEFAEWDAQEELLEEDEYDVDYEPTDDDKNSENLNLVSPHDMKMTEVKETGAKGQVSRTKNRSPSTIFSHVDSTRSTSSKNSSPKPDVQVLSPRLDFHGRKESPSVLHLLSRRVSTAFLPTSPRMSNS</sequence>
<dbReference type="EMBL" id="JAUESC010000386">
    <property type="protein sequence ID" value="KAK0575415.1"/>
    <property type="molecule type" value="Genomic_DNA"/>
</dbReference>
<dbReference type="PANTHER" id="PTHR47446:SF3">
    <property type="entry name" value="RING-TYPE E3 UBIQUITIN TRANSFERASE"/>
    <property type="match status" value="1"/>
</dbReference>
<dbReference type="AlphaFoldDB" id="A0AA39RN31"/>
<dbReference type="Pfam" id="PF23568">
    <property type="entry name" value="ARM_LIN"/>
    <property type="match status" value="1"/>
</dbReference>
<name>A0AA39RN31_ACESA</name>
<evidence type="ECO:0000256" key="1">
    <source>
        <dbReference type="SAM" id="MobiDB-lite"/>
    </source>
</evidence>
<dbReference type="InterPro" id="IPR052858">
    <property type="entry name" value="E3_ubiquitin-ligase_LIN"/>
</dbReference>
<feature type="compositionally biased region" description="Basic and acidic residues" evidence="1">
    <location>
        <begin position="200"/>
        <end position="211"/>
    </location>
</feature>